<dbReference type="Proteomes" id="UP001396898">
    <property type="component" value="Unassembled WGS sequence"/>
</dbReference>
<gene>
    <name evidence="1" type="ORF">PG991_010631</name>
</gene>
<evidence type="ECO:0000313" key="1">
    <source>
        <dbReference type="EMBL" id="KAK8008080.1"/>
    </source>
</evidence>
<reference evidence="1 2" key="1">
    <citation type="submission" date="2023-01" db="EMBL/GenBank/DDBJ databases">
        <title>Analysis of 21 Apiospora genomes using comparative genomics revels a genus with tremendous synthesis potential of carbohydrate active enzymes and secondary metabolites.</title>
        <authorList>
            <person name="Sorensen T."/>
        </authorList>
    </citation>
    <scope>NUCLEOTIDE SEQUENCE [LARGE SCALE GENOMIC DNA]</scope>
    <source>
        <strain evidence="1 2">CBS 20057</strain>
    </source>
</reference>
<comment type="caution">
    <text evidence="1">The sequence shown here is derived from an EMBL/GenBank/DDBJ whole genome shotgun (WGS) entry which is preliminary data.</text>
</comment>
<sequence length="396" mass="44557">MARSFAKWIWKQGTSTAKVGRVEVPTIIPKSGGVFTLVAILDVVIRCLYLTVLTHICSYNWSDKWHPDCQPEAGLVVNDILGAAANYTQTAIWADDFREAPKALHLAQVDVKMIHDILEWEERTNLKEAQRVVAEYKAGLQNSHIAWSTMSYGIADATSQMATAITLLQPRIDEVSGFAPTFHYALGYIDDARYGLLKGRLGSTVDITLKTIDAARSVTLDAKNNITTLITSLKELSHYTQKGYDFIGKGDRERSTDGYLYPKVSCRPWNLCGLIGGPAPISVVDVKNMLRTLDKIQTFAADALGAADRMESRLFETRGKLLDAKRLSQQLDRSAENRAILVSAKRWKSDLRYRLKELTLQRSQFYNPDRVRIAEPFRFPRYPRHGVDTGPVIYNQ</sequence>
<protein>
    <submittedName>
        <fullName evidence="1">Uncharacterized protein</fullName>
    </submittedName>
</protein>
<name>A0ABR1RC50_9PEZI</name>
<dbReference type="EMBL" id="JAQQWI010000016">
    <property type="protein sequence ID" value="KAK8008080.1"/>
    <property type="molecule type" value="Genomic_DNA"/>
</dbReference>
<accession>A0ABR1RC50</accession>
<organism evidence="1 2">
    <name type="scientific">Apiospora marii</name>
    <dbReference type="NCBI Taxonomy" id="335849"/>
    <lineage>
        <taxon>Eukaryota</taxon>
        <taxon>Fungi</taxon>
        <taxon>Dikarya</taxon>
        <taxon>Ascomycota</taxon>
        <taxon>Pezizomycotina</taxon>
        <taxon>Sordariomycetes</taxon>
        <taxon>Xylariomycetidae</taxon>
        <taxon>Amphisphaeriales</taxon>
        <taxon>Apiosporaceae</taxon>
        <taxon>Apiospora</taxon>
    </lineage>
</organism>
<proteinExistence type="predicted"/>
<evidence type="ECO:0000313" key="2">
    <source>
        <dbReference type="Proteomes" id="UP001396898"/>
    </source>
</evidence>
<keyword evidence="2" id="KW-1185">Reference proteome</keyword>